<dbReference type="InterPro" id="IPR001223">
    <property type="entry name" value="Glyco_hydro18_cat"/>
</dbReference>
<evidence type="ECO:0000256" key="7">
    <source>
        <dbReference type="ARBA" id="ARBA00023277"/>
    </source>
</evidence>
<name>A0A2S6GVD9_9PSEU</name>
<dbReference type="GO" id="GO:0008061">
    <property type="term" value="F:chitin binding"/>
    <property type="evidence" value="ECO:0007669"/>
    <property type="project" value="UniProtKB-KW"/>
</dbReference>
<keyword evidence="6" id="KW-0146">Chitin degradation</keyword>
<dbReference type="PANTHER" id="PTHR42976:SF1">
    <property type="entry name" value="GH18 DOMAIN-CONTAINING PROTEIN-RELATED"/>
    <property type="match status" value="1"/>
</dbReference>
<keyword evidence="7" id="KW-0119">Carbohydrate metabolism</keyword>
<dbReference type="InterPro" id="IPR003305">
    <property type="entry name" value="CenC_carb-bd"/>
</dbReference>
<dbReference type="GO" id="GO:0000272">
    <property type="term" value="P:polysaccharide catabolic process"/>
    <property type="evidence" value="ECO:0007669"/>
    <property type="project" value="UniProtKB-KW"/>
</dbReference>
<comment type="caution">
    <text evidence="12">The sequence shown here is derived from an EMBL/GenBank/DDBJ whole genome shotgun (WGS) entry which is preliminary data.</text>
</comment>
<dbReference type="Pfam" id="PF00704">
    <property type="entry name" value="Glyco_hydro_18"/>
    <property type="match status" value="1"/>
</dbReference>
<sequence>MRLSRKLFSLLTMVATAATVTGVVVGTSADAAQSAAKPLPARVFAPYFEAWTGENPATLSAASGAKHLTMAFLQTASPGSCTALWNGDTSMPIGQATFGAAIKTIQNNGGDVIPSFGGYTADTTGTEIADSCTDVNKISGEWQRLITTYDISRIDLDIEADSIENTAGVDRRNKAIKITKDWAKANGRQIQFSYTLPTTVQGLADSGRNLLRNAVTNGAEIDVVNIMTFDYYDNAGTHNMANDTKTAGQALVTYLGQLYPSKTQAQLWQMVGITEMIGVDDFGPAETFTTADANTVLAWAKEKNINTLSFWALQRDNGNCPGGAARDDCSGIAQDLYYFSKTFSQYTSGTQNPTDDFSLGVNPASVSIDPGKSGTATITTAVTAGNAQTVSLSAGSAQGGVTPTVTPGSVTAGGSATVTFAAAANATPGTYTFTVTGSAASGSKSATVSVKVNGTQPGNDFSLAVNPAEVTVATGSTATTQLTTAVTGGNAQTIALSLTKPQSGVSATINPTSVTAGNSATITVTAAGNATPGKYTFSVGGSAPSGKHSTSFTVTVQGGTPGGSVANGDFESGVLAPWTAVDGTTVVTSPTHGGGHALSVGASNSSTGEASQQVTLEPNKSYTLRAWLRGNYAYLGVRGGASATTWTVASDWQEVTLPFTTGANGTVTIYTHGWYGQGAVYADDFSISSSVKAVQKLATTKHGIK</sequence>
<accession>A0A2S6GVD9</accession>
<evidence type="ECO:0000256" key="5">
    <source>
        <dbReference type="ARBA" id="ARBA00022801"/>
    </source>
</evidence>
<dbReference type="Pfam" id="PF02018">
    <property type="entry name" value="CBM_4_9"/>
    <property type="match status" value="1"/>
</dbReference>
<keyword evidence="4 10" id="KW-0732">Signal</keyword>
<keyword evidence="13" id="KW-1185">Reference proteome</keyword>
<proteinExistence type="predicted"/>
<dbReference type="Gene3D" id="3.20.20.80">
    <property type="entry name" value="Glycosidases"/>
    <property type="match status" value="1"/>
</dbReference>
<evidence type="ECO:0000256" key="10">
    <source>
        <dbReference type="SAM" id="SignalP"/>
    </source>
</evidence>
<organism evidence="12 13">
    <name type="scientific">Actinokineospora auranticolor</name>
    <dbReference type="NCBI Taxonomy" id="155976"/>
    <lineage>
        <taxon>Bacteria</taxon>
        <taxon>Bacillati</taxon>
        <taxon>Actinomycetota</taxon>
        <taxon>Actinomycetes</taxon>
        <taxon>Pseudonocardiales</taxon>
        <taxon>Pseudonocardiaceae</taxon>
        <taxon>Actinokineospora</taxon>
    </lineage>
</organism>
<dbReference type="GO" id="GO:0006032">
    <property type="term" value="P:chitin catabolic process"/>
    <property type="evidence" value="ECO:0007669"/>
    <property type="project" value="UniProtKB-KW"/>
</dbReference>
<feature type="domain" description="GH18" evidence="11">
    <location>
        <begin position="42"/>
        <end position="350"/>
    </location>
</feature>
<evidence type="ECO:0000256" key="6">
    <source>
        <dbReference type="ARBA" id="ARBA00023024"/>
    </source>
</evidence>
<dbReference type="InterPro" id="IPR052750">
    <property type="entry name" value="GH18_Chitinase"/>
</dbReference>
<dbReference type="SUPFAM" id="SSF49785">
    <property type="entry name" value="Galactose-binding domain-like"/>
    <property type="match status" value="1"/>
</dbReference>
<dbReference type="SUPFAM" id="SSF51445">
    <property type="entry name" value="(Trans)glycosidases"/>
    <property type="match status" value="1"/>
</dbReference>
<dbReference type="PANTHER" id="PTHR42976">
    <property type="entry name" value="BIFUNCTIONAL CHITINASE/LYSOZYME-RELATED"/>
    <property type="match status" value="1"/>
</dbReference>
<evidence type="ECO:0000313" key="13">
    <source>
        <dbReference type="Proteomes" id="UP000239203"/>
    </source>
</evidence>
<dbReference type="InterPro" id="IPR008979">
    <property type="entry name" value="Galactose-bd-like_sf"/>
</dbReference>
<comment type="catalytic activity">
    <reaction evidence="1">
        <text>Random endo-hydrolysis of N-acetyl-beta-D-glucosaminide (1-&gt;4)-beta-linkages in chitin and chitodextrins.</text>
        <dbReference type="EC" id="3.2.1.14"/>
    </reaction>
</comment>
<reference evidence="12 13" key="1">
    <citation type="submission" date="2018-02" db="EMBL/GenBank/DDBJ databases">
        <title>Genomic Encyclopedia of Archaeal and Bacterial Type Strains, Phase II (KMG-II): from individual species to whole genera.</title>
        <authorList>
            <person name="Goeker M."/>
        </authorList>
    </citation>
    <scope>NUCLEOTIDE SEQUENCE [LARGE SCALE GENOMIC DNA]</scope>
    <source>
        <strain evidence="12 13">YU 961-1</strain>
    </source>
</reference>
<evidence type="ECO:0000256" key="2">
    <source>
        <dbReference type="ARBA" id="ARBA00012729"/>
    </source>
</evidence>
<evidence type="ECO:0000256" key="1">
    <source>
        <dbReference type="ARBA" id="ARBA00000822"/>
    </source>
</evidence>
<evidence type="ECO:0000256" key="9">
    <source>
        <dbReference type="ARBA" id="ARBA00023326"/>
    </source>
</evidence>
<dbReference type="CDD" id="cd06543">
    <property type="entry name" value="GH18_PF-ChiA-like"/>
    <property type="match status" value="1"/>
</dbReference>
<evidence type="ECO:0000313" key="12">
    <source>
        <dbReference type="EMBL" id="PPK69156.1"/>
    </source>
</evidence>
<dbReference type="FunFam" id="3.20.20.80:FF:000118">
    <property type="entry name" value="Probable bifunctional chitinase/lysozyme"/>
    <property type="match status" value="1"/>
</dbReference>
<dbReference type="PROSITE" id="PS51910">
    <property type="entry name" value="GH18_2"/>
    <property type="match status" value="1"/>
</dbReference>
<evidence type="ECO:0000256" key="3">
    <source>
        <dbReference type="ARBA" id="ARBA00022669"/>
    </source>
</evidence>
<dbReference type="AlphaFoldDB" id="A0A2S6GVD9"/>
<dbReference type="Gene3D" id="2.60.120.260">
    <property type="entry name" value="Galactose-binding domain-like"/>
    <property type="match status" value="1"/>
</dbReference>
<dbReference type="GO" id="GO:0008843">
    <property type="term" value="F:endochitinase activity"/>
    <property type="evidence" value="ECO:0007669"/>
    <property type="project" value="UniProtKB-EC"/>
</dbReference>
<dbReference type="InterPro" id="IPR017853">
    <property type="entry name" value="GH"/>
</dbReference>
<keyword evidence="9" id="KW-0624">Polysaccharide degradation</keyword>
<keyword evidence="5" id="KW-0378">Hydrolase</keyword>
<gene>
    <name evidence="12" type="ORF">CLV40_104409</name>
</gene>
<dbReference type="OrthoDB" id="99456at2"/>
<keyword evidence="8" id="KW-0326">Glycosidase</keyword>
<dbReference type="EMBL" id="PTIX01000004">
    <property type="protein sequence ID" value="PPK69156.1"/>
    <property type="molecule type" value="Genomic_DNA"/>
</dbReference>
<evidence type="ECO:0000256" key="8">
    <source>
        <dbReference type="ARBA" id="ARBA00023295"/>
    </source>
</evidence>
<feature type="chain" id="PRO_5038513356" description="chitinase" evidence="10">
    <location>
        <begin position="18"/>
        <end position="705"/>
    </location>
</feature>
<feature type="signal peptide" evidence="10">
    <location>
        <begin position="1"/>
        <end position="17"/>
    </location>
</feature>
<keyword evidence="3" id="KW-0147">Chitin-binding</keyword>
<evidence type="ECO:0000259" key="11">
    <source>
        <dbReference type="PROSITE" id="PS51910"/>
    </source>
</evidence>
<dbReference type="Proteomes" id="UP000239203">
    <property type="component" value="Unassembled WGS sequence"/>
</dbReference>
<dbReference type="EC" id="3.2.1.14" evidence="2"/>
<protein>
    <recommendedName>
        <fullName evidence="2">chitinase</fullName>
        <ecNumber evidence="2">3.2.1.14</ecNumber>
    </recommendedName>
</protein>
<evidence type="ECO:0000256" key="4">
    <source>
        <dbReference type="ARBA" id="ARBA00022729"/>
    </source>
</evidence>